<dbReference type="InterPro" id="IPR037524">
    <property type="entry name" value="PA14/GLEYA"/>
</dbReference>
<dbReference type="InterPro" id="IPR011658">
    <property type="entry name" value="PA14_dom"/>
</dbReference>
<protein>
    <submittedName>
        <fullName evidence="7">Kelch repeat domain-containing protein</fullName>
    </submittedName>
</protein>
<dbReference type="Gene3D" id="3.90.182.10">
    <property type="entry name" value="Toxin - Anthrax Protective Antigen,domain 1"/>
    <property type="match status" value="1"/>
</dbReference>
<dbReference type="CDD" id="cd00102">
    <property type="entry name" value="IPT"/>
    <property type="match status" value="1"/>
</dbReference>
<dbReference type="InterPro" id="IPR043159">
    <property type="entry name" value="Lectin_gal-bd_sf"/>
</dbReference>
<dbReference type="EMBL" id="CP151504">
    <property type="protein sequence ID" value="WZN61378.1"/>
    <property type="molecule type" value="Genomic_DNA"/>
</dbReference>
<dbReference type="SMART" id="SM00758">
    <property type="entry name" value="PA14"/>
    <property type="match status" value="1"/>
</dbReference>
<dbReference type="Pfam" id="PF02140">
    <property type="entry name" value="SUEL_Lectin"/>
    <property type="match status" value="2"/>
</dbReference>
<keyword evidence="2" id="KW-1015">Disulfide bond</keyword>
<dbReference type="Pfam" id="PF01833">
    <property type="entry name" value="TIG"/>
    <property type="match status" value="1"/>
</dbReference>
<keyword evidence="1" id="KW-0732">Signal</keyword>
<proteinExistence type="predicted"/>
<evidence type="ECO:0000259" key="5">
    <source>
        <dbReference type="PROSITE" id="PS50228"/>
    </source>
</evidence>
<dbReference type="InterPro" id="IPR014756">
    <property type="entry name" value="Ig_E-set"/>
</dbReference>
<evidence type="ECO:0000259" key="6">
    <source>
        <dbReference type="PROSITE" id="PS51820"/>
    </source>
</evidence>
<feature type="region of interest" description="Disordered" evidence="4">
    <location>
        <begin position="136"/>
        <end position="155"/>
    </location>
</feature>
<dbReference type="Pfam" id="PF13385">
    <property type="entry name" value="Laminin_G_3"/>
    <property type="match status" value="4"/>
</dbReference>
<dbReference type="CDD" id="cd22842">
    <property type="entry name" value="Gal_Rha_Lectin_BGal"/>
    <property type="match status" value="2"/>
</dbReference>
<dbReference type="Pfam" id="PF24681">
    <property type="entry name" value="Kelch_KLHDC2_KLHL20_DRC7"/>
    <property type="match status" value="1"/>
</dbReference>
<keyword evidence="8" id="KW-1185">Reference proteome</keyword>
<dbReference type="Gene3D" id="2.60.120.200">
    <property type="match status" value="7"/>
</dbReference>
<dbReference type="Pfam" id="PF00630">
    <property type="entry name" value="Filamin"/>
    <property type="match status" value="1"/>
</dbReference>
<accession>A0AAX4P623</accession>
<evidence type="ECO:0000256" key="2">
    <source>
        <dbReference type="ARBA" id="ARBA00023157"/>
    </source>
</evidence>
<dbReference type="SUPFAM" id="SSF49899">
    <property type="entry name" value="Concanavalin A-like lectins/glucanases"/>
    <property type="match status" value="7"/>
</dbReference>
<evidence type="ECO:0000313" key="8">
    <source>
        <dbReference type="Proteomes" id="UP001472866"/>
    </source>
</evidence>
<dbReference type="Gene3D" id="2.120.10.80">
    <property type="entry name" value="Kelch-type beta propeller"/>
    <property type="match status" value="2"/>
</dbReference>
<dbReference type="SUPFAM" id="SSF117281">
    <property type="entry name" value="Kelch motif"/>
    <property type="match status" value="1"/>
</dbReference>
<dbReference type="PANTHER" id="PTHR23244:SF471">
    <property type="entry name" value="GUANINE NUCLEOTIDE-BINDING PROTEIN SUBUNIT BETA 1-RELATED"/>
    <property type="match status" value="1"/>
</dbReference>
<dbReference type="InterPro" id="IPR013320">
    <property type="entry name" value="ConA-like_dom_sf"/>
</dbReference>
<dbReference type="Gene3D" id="2.60.120.740">
    <property type="match status" value="2"/>
</dbReference>
<feature type="domain" description="SUEL-type lectin" evidence="5">
    <location>
        <begin position="3503"/>
        <end position="3587"/>
    </location>
</feature>
<dbReference type="PANTHER" id="PTHR23244">
    <property type="entry name" value="KELCH REPEAT DOMAIN"/>
    <property type="match status" value="1"/>
</dbReference>
<evidence type="ECO:0000256" key="1">
    <source>
        <dbReference type="ARBA" id="ARBA00022729"/>
    </source>
</evidence>
<dbReference type="Proteomes" id="UP001472866">
    <property type="component" value="Chromosome 04"/>
</dbReference>
<name>A0AAX4P623_9CHLO</name>
<dbReference type="GO" id="GO:0030246">
    <property type="term" value="F:carbohydrate binding"/>
    <property type="evidence" value="ECO:0007669"/>
    <property type="project" value="InterPro"/>
</dbReference>
<dbReference type="InterPro" id="IPR000922">
    <property type="entry name" value="Lectin_gal-bd_dom"/>
</dbReference>
<dbReference type="PROSITE" id="PS50228">
    <property type="entry name" value="SUEL_LECTIN"/>
    <property type="match status" value="2"/>
</dbReference>
<dbReference type="SUPFAM" id="SSF56988">
    <property type="entry name" value="Anthrax protective antigen"/>
    <property type="match status" value="1"/>
</dbReference>
<dbReference type="InterPro" id="IPR017868">
    <property type="entry name" value="Filamin/ABP280_repeat-like"/>
</dbReference>
<feature type="domain" description="PA14" evidence="6">
    <location>
        <begin position="2719"/>
        <end position="2850"/>
    </location>
</feature>
<evidence type="ECO:0000256" key="3">
    <source>
        <dbReference type="PROSITE-ProRule" id="PRU00087"/>
    </source>
</evidence>
<feature type="domain" description="SUEL-type lectin" evidence="5">
    <location>
        <begin position="2055"/>
        <end position="2164"/>
    </location>
</feature>
<evidence type="ECO:0000313" key="7">
    <source>
        <dbReference type="EMBL" id="WZN61378.1"/>
    </source>
</evidence>
<evidence type="ECO:0000256" key="4">
    <source>
        <dbReference type="SAM" id="MobiDB-lite"/>
    </source>
</evidence>
<gene>
    <name evidence="7" type="ORF">HKI87_04g29130</name>
</gene>
<dbReference type="InterPro" id="IPR002909">
    <property type="entry name" value="IPT_dom"/>
</dbReference>
<dbReference type="Gene3D" id="2.60.40.10">
    <property type="entry name" value="Immunoglobulins"/>
    <property type="match status" value="4"/>
</dbReference>
<dbReference type="SUPFAM" id="SSF81296">
    <property type="entry name" value="E set domains"/>
    <property type="match status" value="3"/>
</dbReference>
<dbReference type="PROSITE" id="PS50194">
    <property type="entry name" value="FILAMIN_REPEAT"/>
    <property type="match status" value="1"/>
</dbReference>
<feature type="repeat" description="Filamin" evidence="3">
    <location>
        <begin position="3045"/>
        <end position="3153"/>
    </location>
</feature>
<dbReference type="SMART" id="SM00560">
    <property type="entry name" value="LamGL"/>
    <property type="match status" value="3"/>
</dbReference>
<organism evidence="7 8">
    <name type="scientific">Chloropicon roscoffensis</name>
    <dbReference type="NCBI Taxonomy" id="1461544"/>
    <lineage>
        <taxon>Eukaryota</taxon>
        <taxon>Viridiplantae</taxon>
        <taxon>Chlorophyta</taxon>
        <taxon>Chloropicophyceae</taxon>
        <taxon>Chloropicales</taxon>
        <taxon>Chloropicaceae</taxon>
        <taxon>Chloropicon</taxon>
    </lineage>
</organism>
<dbReference type="InterPro" id="IPR006558">
    <property type="entry name" value="LamG-like"/>
</dbReference>
<reference evidence="7 8" key="1">
    <citation type="submission" date="2024-03" db="EMBL/GenBank/DDBJ databases">
        <title>Complete genome sequence of the green alga Chloropicon roscoffensis RCC1871.</title>
        <authorList>
            <person name="Lemieux C."/>
            <person name="Pombert J.-F."/>
            <person name="Otis C."/>
            <person name="Turmel M."/>
        </authorList>
    </citation>
    <scope>NUCLEOTIDE SEQUENCE [LARGE SCALE GENOMIC DNA]</scope>
    <source>
        <strain evidence="7 8">RCC1871</strain>
    </source>
</reference>
<dbReference type="InterPro" id="IPR013783">
    <property type="entry name" value="Ig-like_fold"/>
</dbReference>
<sequence length="4507" mass="479359">MRRGSSMLSTKAKEVCTPTAALVAFLFLNVLFVQASASSHFRYGTLSWAPKGNNKVEFTLEAAYRADYDWGARLGEQWSSDSGATFKTSPALTFDDPTGTAGGYLDPPYQLKLPTGTGSNGSPLVNGIQCVSPFDTGDSPDCGADPPGTKKPNRKTPITYTIAGVTVNAGDFIPYDKLGSPIAGQTGVACESPDDSAPDYCSPWADSYGFFFGDGTTHDVVLTLTELDVEKVSTGNFLRGVSVFEHTYSNSKKDADTPYVAFFTGGNRLGLEQDSLHNNYNGRFRLEATVNIQGSNKSPIATSLPILPVPYTGRGAQSAYGSMATFQVAAFDPDTNGQAGNDAVKFYLASYLKQGALLTNAIPEGSATANWYKEEYENERLSILATLCANDCSNCPKGGGKLHEGKEFNCVDYPPWDNAMHLAHSPQYLTVEETTGVVRWETGVNPYDTDTALYQETRVGYGVTGECPDTTSSTPCSGRDPLPMGFHNLVLDVRSSSKDPCLSGGTCTEADALGHISVPLDFMVYLYPPMAMCSGDCANTNAGISTFRDIGLYGHSTSFGGGNYAHNGPGTGQCTICGGGLTQTDLFNHTKCQSTSEGCLSAGCPGYGVDEDGNPAGALAVDSSCASVTASGKPVVSILPAVSACKYNTAPVWVDEAECGTNGLDGKTPCNLNANSNAVVVAKKGQEVTFNLVAEDKDDCTELFIHSTSLYTGDSFTIPGTTNTACTAAEAASGATACPYNMVLGSHERVGSDGKSVKRQFKWGLKNTDTQATDPRPDKVEVCFYSYDNYVQSKFRCVDIMLTTDDAVYWRDDRTGLNGMTDFAGATPANGTTFYVSPGNKVEFDLDAKQADGFGPISIYLSQGTLPEGATLTDSTTVNSDPFKKTFSWTPKSGQECTYELCWMAKNSKTTAVDYAMTLDVPATIDERCYKIVVTDAVLSMSGGTHVNIPTVVDDLDQECGVTMGLWFLPKDSVDASMPLITAGYELGGTKHIVHQLNWVKFTPEVYNDGHTVHDSGSYYSLQYVDDAQGIDLSTEPIFCTDSWHHAAFTISKDGEVAVYLDGAEKISFSSASRNFHRNTTLSLTTAHTGKALSVGTVVASKGAGAQGFFYMGSFANADTFTGHINEVFVYKRGLSAVELSSKVFTPLITADETDLVAYYKFDDYAAHKAASKVAISTVSFDAKGQDVADETGNHNGEVCQSDCSSGSAHFAFLPSPTIAACPFKASPEVVHANGGSEITVKGDNFAQSQYLKCHIGDDVVPATFVNEETVTCVAPGSKEASASLVTVANGGPNHSLYVPLYEMEIAMHMDTSVTGGLTFSAAFGSQATVGTWILVEDITLSTEPAIFSVFSDLAMGGQASKLFEVKIASTGHVKLVSKVGATIASSTTALTVGSWSYVALTVDSSGDAVLMVDGKSEGTGNGVSLADAKDVVIGNSGTMTCLVDEVSVWTKALTECEVSHHMWGKFSNAPFCPVGAGVEAEPNKDRVVYLEFNKEADVGVDINLADNSAGGANGVKVSGSLTLKFTTAPFLAPSFSAKKPVLSTCASTTIGYDSNARLQFQSQNLGFGPNSDFSYPLPVPSTCGEYYDYLRDQNIPFDGYDDVTVYGFGFAPSSFLKCKQGDEVIDAVYKGYDEIACKSTGFANPAEYSLAVTNDALASCGYGSSFLSVPTAVEAKEAAMSFAGSNDYVYIDNISSGLNNTGVTFGAWFYPNSLSTGSEGVLACFADACNATTATKSHICAMYQNGQVYLQSDLPDTPYGDLDFSNVTLVGKTVTVDEWHYFEVSVEPREMVSEIASDLVYPDTGLPKGVTMKASLTVDGNKLAGDIRVPGLPVAGGRFFVGGMECEGSSVTLDRSFNGLVDEVRIFAVPNYNSDWTARLTGQALSDVFGYYRFNAQTGESSGKYTVEPAVTSVPEASKANSFKAAYIKGAKVSLIEAPWEPLTLKEVDVKESALISNSKIATVTGFNVAKTQSLKCVFAMPTSNGTTDVTTAATYVSATSVTCPIPSTDMPGVATMQAGNPAALGSAPISYRDSVLDFEGDVVKNSKVVGGTANEDQTLTMTCPAGLRMDKVEFASFGNPTVGNDEVITNCDGTTTTNEFDFSTYAKGSCYSDDGQAPYFTKDVVEKYCLGKAACSIEAKTSIFGDPCPGNAKWLSAAVRCSDRYLTKDYVEANGVAEKLTGSEYSFGAWVYPRTKSGIQAILSFGSKVPSSVLNAGVLQFNSDGAKGVFYYYDDCIYDVAAKGSDGQNLEVEVNEWYHVIVTISSSNEGSLYVDGVKRAHFSTTCRPKSDGTGSFVMGMDMDDLMYPKEYFDGLMDEVRVYDRALTGSEVSSVNCFSSFNEIDNLVSHFNFNNGTGTFATDVVGNVRGTFSASSDGTNYDTTAQSFVGSDDTHASYTYAGVPWFPATLTKVSSSSGMLRGGNTITLEGVNFAKGSSVRYESSGHHLHTIAAHTSDKELVLKLAQSSGNASISYGELSPRELVVENDMYQCQDKIDYGAMEGSGGYSETLTVEDLQSGLTCWFPLVGGTGDVSGNGNDAAAVGNATLTTSRNGVQNAAYEVLDGSHIDVHACNATAEFVAMWVRYGEAPFPTTCSEQKDYGETIGYPTCIADTGKSHSSVVPHAWKFVAGTKTKTYVNGELVSGHSDYSHIIHDFFDEGVIKGYWDVTVDDVWVYDRELLSTEVAMLYEQDGYALQLGDKSPLSAVTVPNSSGGTPAGSKGLLAQVFGGAMDYNYVVSKVDLTWGTTNFNDEIWSFNASGYVYAPSGSLYTFYVTADDGVQLSVAGSVVVHDADYAGSSRTVTGTMDLAAGWHPIEVLYTDKSGDASLRLEYSSADGAVGRQVIPSESLRAGTGPITIGAWIKPDKVSGLLSIASQDDAIDFSINDGSLSASLNVLDPSTDCSCGGACMYREHISLKSDVVKGEWQHVAVSYDGKTMSFFVNGILTEQKTFAKEAMVVPNAGNFAVGTGFSGLLYDFSVYTKAVAASADMTALTECLPKSDDDLSVYLSLNEGVGSYAENVASGSFASASLVAPAWVPSACGTYGASAATTEVKGTALSQMLAGQCGLVTISAHDKCGSKLKSGGDNVTFEIIGPLHVHTNMITLTPGNGITDLGDGSYLVNITLEDAGYYKLYAKLDGVDIKASGYKTYVHPFVTDPAMSYIFDDVDPLGIKETETSFAGVPVTYTLQTVDAFGNLRTSTCDTDGPQVTFEGPVPFVGATLDNMDGTYSVTYNAQVTGKYRMAVTAANTSVCQYGGYTCAGGSQSSTEFCTLAKPASGGDCKFCVDVKEGSSLSLSGDSTFATFPDSDDLDLVSGFTIMAHVKKTGSSGYTKEYIVSKQSEHSGKGYWFALLPLGGELHTLEAGVYVGSETFRIAKASVTLSASAWAHLSVTYDGTKFQLFMDGALLTTTSFDDEEPKFQRRSSQAVHVGKYFKGLIDNVMIYSDVIADHQATALCPQNVKFVDDKLVGYYRFNEGYSHVTKDSSRYSNDGIIGLVCDKATENKAISLKCPAGHTITEVLYANFGENDGGCGSYVADCATATSAAVVEAACLNKESCSVTASTAVFGNTCKGRARSLAVNAVCSSTTSAWSTDTAPTNVGNFKLDTPECPYSDHIQNKLPESMRTSGVCTSWDMGTAVAGEAKLFAATVSDVCGYPGYAPPSDFALTSEITFQGYLDTSVAATCPSIATTTPATVSVNSTFAGSDEPCGRFGDVYLFSYMPTEARNGQLTISSGGNKLVDSSVSVVPGAISAKNTVVKGHLMAAEAGVPTTIVVEPKDAFGNAMVGSTDYSDVFQYSLTDSSGNAYASKVTVEKEAGQTYKFTVTYPEADEVYLALYVGLTIMEGFPKTVTVSQPQMRQAVNYGAAPAARFEHTMESHGSNIYVFGGATQDGSYAGDTWKWNNADVDDDWKYRRTFDISGLTGAYVAEFTLHTKELINEGKMKPDCSDILFLTAAGVELDYFMAPRGRELGCHCKKGTTVYVSLPSSAVDEFHMYYGNHKKSTVPTGSIFDYFEDFEGDALPAAFSLETDTCATAGDISGFTVSTDVSVTGTQSLKVDAETTIGGSIKHVLGSSIAKFRLRYYFFDTLCDGIHFLSPDFEACTSLGANKVDSSSGSAAGVFSSSTPDKYAYSSPWKAGSADREGPRFNLFSLVDDDSSLTVTVNGAVTATMATTDLDKIFVRGVAPSDKATGSVGYYDTIMATSYDPAVSVSMGAEEAVSFDADAGWQLVGAANAPPKRQAHASAIYSDSMYVFGGERSAYFYSDLWRYEFASDAWTFIPVKNTSSALGRYDHTAVVYGDCLYVYGGRSPNPLGDFWKYDFNLQTWSEMPTSAGMAARFGHTATVVAHKMYVHGGYLPDEDVLTDQLWSFDFTLSEWTLVGPRTTNFGEPYVADPSDAITFPGALAPERYSSVSIGAGRYLYVIGGAGGEDMATELGDLYKFDTMGKAWIAMDATGLNIYDAAGAAQGYHIAVFGGHGSAHGGDRKFHNDLYYYYTPEDLLMNL</sequence>
<dbReference type="InterPro" id="IPR015915">
    <property type="entry name" value="Kelch-typ_b-propeller"/>
</dbReference>
<dbReference type="PROSITE" id="PS51820">
    <property type="entry name" value="PA14"/>
    <property type="match status" value="1"/>
</dbReference>
<dbReference type="Pfam" id="PF07691">
    <property type="entry name" value="PA14"/>
    <property type="match status" value="1"/>
</dbReference>